<dbReference type="GO" id="GO:0055088">
    <property type="term" value="P:lipid homeostasis"/>
    <property type="evidence" value="ECO:0007669"/>
    <property type="project" value="TreeGrafter"/>
</dbReference>
<dbReference type="InterPro" id="IPR045307">
    <property type="entry name" value="ADCK1_dom"/>
</dbReference>
<dbReference type="Pfam" id="PF03109">
    <property type="entry name" value="ABC1"/>
    <property type="match status" value="1"/>
</dbReference>
<proteinExistence type="inferred from homology"/>
<comment type="similarity">
    <text evidence="1">Belongs to the protein kinase superfamily. ADCK protein kinase family.</text>
</comment>
<dbReference type="GO" id="GO:0007005">
    <property type="term" value="P:mitochondrion organization"/>
    <property type="evidence" value="ECO:0007669"/>
    <property type="project" value="TreeGrafter"/>
</dbReference>
<evidence type="ECO:0000259" key="3">
    <source>
        <dbReference type="Pfam" id="PF03109"/>
    </source>
</evidence>
<dbReference type="OrthoDB" id="427480at2759"/>
<dbReference type="GO" id="GO:0005743">
    <property type="term" value="C:mitochondrial inner membrane"/>
    <property type="evidence" value="ECO:0007669"/>
    <property type="project" value="TreeGrafter"/>
</dbReference>
<dbReference type="Proteomes" id="UP000076798">
    <property type="component" value="Unassembled WGS sequence"/>
</dbReference>
<dbReference type="InterPro" id="IPR004147">
    <property type="entry name" value="ABC1_dom"/>
</dbReference>
<keyword evidence="5" id="KW-1185">Reference proteome</keyword>
<evidence type="ECO:0000313" key="4">
    <source>
        <dbReference type="EMBL" id="KZT41482.1"/>
    </source>
</evidence>
<name>A0A166GAL9_9AGAM</name>
<dbReference type="PANTHER" id="PTHR43173:SF19">
    <property type="entry name" value="AARF DOMAIN-CONTAINING PROTEIN KINASE 1"/>
    <property type="match status" value="1"/>
</dbReference>
<feature type="compositionally biased region" description="Polar residues" evidence="2">
    <location>
        <begin position="433"/>
        <end position="448"/>
    </location>
</feature>
<evidence type="ECO:0000256" key="1">
    <source>
        <dbReference type="ARBA" id="ARBA00009670"/>
    </source>
</evidence>
<gene>
    <name evidence="4" type="ORF">SISSUDRAFT_981870</name>
</gene>
<dbReference type="PANTHER" id="PTHR43173">
    <property type="entry name" value="ABC1 FAMILY PROTEIN"/>
    <property type="match status" value="1"/>
</dbReference>
<evidence type="ECO:0000256" key="2">
    <source>
        <dbReference type="SAM" id="MobiDB-lite"/>
    </source>
</evidence>
<dbReference type="CDD" id="cd13969">
    <property type="entry name" value="ADCK1-like"/>
    <property type="match status" value="1"/>
</dbReference>
<dbReference type="InterPro" id="IPR011009">
    <property type="entry name" value="Kinase-like_dom_sf"/>
</dbReference>
<organism evidence="4 5">
    <name type="scientific">Sistotremastrum suecicum HHB10207 ss-3</name>
    <dbReference type="NCBI Taxonomy" id="1314776"/>
    <lineage>
        <taxon>Eukaryota</taxon>
        <taxon>Fungi</taxon>
        <taxon>Dikarya</taxon>
        <taxon>Basidiomycota</taxon>
        <taxon>Agaricomycotina</taxon>
        <taxon>Agaricomycetes</taxon>
        <taxon>Sistotremastrales</taxon>
        <taxon>Sistotremastraceae</taxon>
        <taxon>Sistotremastrum</taxon>
    </lineage>
</organism>
<evidence type="ECO:0000313" key="5">
    <source>
        <dbReference type="Proteomes" id="UP000076798"/>
    </source>
</evidence>
<dbReference type="AlphaFoldDB" id="A0A166GAL9"/>
<feature type="domain" description="ABC1 atypical kinase-like" evidence="3">
    <location>
        <begin position="148"/>
        <end position="394"/>
    </location>
</feature>
<protein>
    <submittedName>
        <fullName evidence="4">ABC1-domain-containing protein</fullName>
    </submittedName>
</protein>
<dbReference type="EMBL" id="KV428021">
    <property type="protein sequence ID" value="KZT41482.1"/>
    <property type="molecule type" value="Genomic_DNA"/>
</dbReference>
<accession>A0A166GAL9</accession>
<sequence length="610" mass="70149">MRLFLRQTLRFKHRFTQWRQTRTFFINSVTAISKRWLFYSGSLVLVPTTGLVAYDNVESVRHTSIAMERSARIGNAAIMSVIDYKRTFAQAYPSKEAEREAISHCHTRSAKRTLRALLKNGGIYIKLGQHVSSLIVIPREWTSVMRVLQDQCEPTPYTDVEQLFLSDTGHSISELFDDFDPVPIGVASLAQVHVGRHKQTGQAVAVKLQHPHLAEFTEVDMKMVEFTLDWVKYFFPEFEFTWLGEEMRENIPKEMNFVVEAGNAAKAVSNFAHTKTSLYIPEVIYASKRVLIMEYIKGGRVDDKEFLLNHNIDRNKVALELQRIFSQMVHLDGWFHADPHPGNLLIRPSPPHSRSPYNFEIVLLDHGLYFDINEELRINYSKLWLSLIARDSSATRDERRKYAQLVGNIGPELYPVFETAITGRIAMAGTGDDGSQNPDPSSSATQRAQSMLDFLPQTEEELDIIRDTVVNQEGLVESVFELLRKVPRRVLMILKLNDLTRNLDHSLDTTHSKSRIFIITARYCSRAVWEDNTSRLWKDTRLSSLVSPTMWRRWSIAWWNYEMVWTGLRVVEIWMDFEASLAKARMWWSGLVQGGFKRAHLAAAGVGHLA</sequence>
<dbReference type="InterPro" id="IPR051130">
    <property type="entry name" value="Mito_struct-func_regulator"/>
</dbReference>
<feature type="region of interest" description="Disordered" evidence="2">
    <location>
        <begin position="427"/>
        <end position="448"/>
    </location>
</feature>
<reference evidence="4 5" key="1">
    <citation type="journal article" date="2016" name="Mol. Biol. Evol.">
        <title>Comparative Genomics of Early-Diverging Mushroom-Forming Fungi Provides Insights into the Origins of Lignocellulose Decay Capabilities.</title>
        <authorList>
            <person name="Nagy L.G."/>
            <person name="Riley R."/>
            <person name="Tritt A."/>
            <person name="Adam C."/>
            <person name="Daum C."/>
            <person name="Floudas D."/>
            <person name="Sun H."/>
            <person name="Yadav J.S."/>
            <person name="Pangilinan J."/>
            <person name="Larsson K.H."/>
            <person name="Matsuura K."/>
            <person name="Barry K."/>
            <person name="Labutti K."/>
            <person name="Kuo R."/>
            <person name="Ohm R.A."/>
            <person name="Bhattacharya S.S."/>
            <person name="Shirouzu T."/>
            <person name="Yoshinaga Y."/>
            <person name="Martin F.M."/>
            <person name="Grigoriev I.V."/>
            <person name="Hibbett D.S."/>
        </authorList>
    </citation>
    <scope>NUCLEOTIDE SEQUENCE [LARGE SCALE GENOMIC DNA]</scope>
    <source>
        <strain evidence="4 5">HHB10207 ss-3</strain>
    </source>
</reference>
<dbReference type="SUPFAM" id="SSF56112">
    <property type="entry name" value="Protein kinase-like (PK-like)"/>
    <property type="match status" value="1"/>
</dbReference>
<dbReference type="STRING" id="1314776.A0A166GAL9"/>